<keyword evidence="1" id="KW-0472">Membrane</keyword>
<protein>
    <submittedName>
        <fullName evidence="2">Uncharacterized protein</fullName>
    </submittedName>
</protein>
<evidence type="ECO:0000313" key="2">
    <source>
        <dbReference type="EMBL" id="SBV90735.1"/>
    </source>
</evidence>
<dbReference type="EMBL" id="FLUL01000001">
    <property type="protein sequence ID" value="SBV90735.1"/>
    <property type="molecule type" value="Genomic_DNA"/>
</dbReference>
<gene>
    <name evidence="2" type="ORF">KL86DYS2_10057</name>
</gene>
<keyword evidence="1" id="KW-1133">Transmembrane helix</keyword>
<sequence>MTTNNLLNYFLIHLNGLKEKTKTRKTKSFAYLCMTFACFMITSNATGQVTIGSNVLPEGGSILDLKEFAAKSQNQTSDKGVVLPRVLLTNKNELYPMYWNTSTSSEQTEYTNNKAELKKKHVGMTVFNLTNTGDFVIGVHIWTGTEWRKIDDSPVIQPQITSLICSSSQMTPNTYTANVPFEGILKVPYLGGNGGSYSGTAATSIDNGLSIERIGGKLAYGGGEVMYRIFGTPIASSPTAATIPSIDFLGQTCSNIKIGDGMIGINLKNLTSDITISTTYNSVNGDHAQANQLPFGDITINESGSYAFSLRLYGRIGTTTQNRLPFYIYLQKNDKSTLIDAAEIDVVVLGLPTNQQDYSYSVTLGGTFDAGDKVIISMLRPDLSNWTLRQGLSSTSAIRTSLIYWKL</sequence>
<proteinExistence type="predicted"/>
<accession>A0A212IUZ8</accession>
<reference evidence="2" key="1">
    <citation type="submission" date="2016-04" db="EMBL/GenBank/DDBJ databases">
        <authorList>
            <person name="Evans L.H."/>
            <person name="Alamgir A."/>
            <person name="Owens N."/>
            <person name="Weber N.D."/>
            <person name="Virtaneva K."/>
            <person name="Barbian K."/>
            <person name="Babar A."/>
            <person name="Rosenke K."/>
        </authorList>
    </citation>
    <scope>NUCLEOTIDE SEQUENCE</scope>
    <source>
        <strain evidence="2">86-2</strain>
    </source>
</reference>
<dbReference type="AlphaFoldDB" id="A0A212IUZ8"/>
<feature type="transmembrane region" description="Helical" evidence="1">
    <location>
        <begin position="28"/>
        <end position="47"/>
    </location>
</feature>
<evidence type="ECO:0000256" key="1">
    <source>
        <dbReference type="SAM" id="Phobius"/>
    </source>
</evidence>
<organism evidence="2">
    <name type="scientific">uncultured Dysgonomonas sp</name>
    <dbReference type="NCBI Taxonomy" id="206096"/>
    <lineage>
        <taxon>Bacteria</taxon>
        <taxon>Pseudomonadati</taxon>
        <taxon>Bacteroidota</taxon>
        <taxon>Bacteroidia</taxon>
        <taxon>Bacteroidales</taxon>
        <taxon>Dysgonomonadaceae</taxon>
        <taxon>Dysgonomonas</taxon>
        <taxon>environmental samples</taxon>
    </lineage>
</organism>
<keyword evidence="1" id="KW-0812">Transmembrane</keyword>
<name>A0A212IUZ8_9BACT</name>